<accession>A0A9W8MD70</accession>
<dbReference type="EMBL" id="JANBPK010000971">
    <property type="protein sequence ID" value="KAJ2927650.1"/>
    <property type="molecule type" value="Genomic_DNA"/>
</dbReference>
<dbReference type="Proteomes" id="UP001140091">
    <property type="component" value="Unassembled WGS sequence"/>
</dbReference>
<protein>
    <submittedName>
        <fullName evidence="1">Uncharacterized protein</fullName>
    </submittedName>
</protein>
<keyword evidence="2" id="KW-1185">Reference proteome</keyword>
<sequence>MFPARLTDYGAFSDASSSVGIAIIIGGQWRAWRLLPGWQSCNGEKDIQWAEAVGFELLTLTLTRGSAAGTNFRVFEDNWGVVEGWQNFRSRNTAVNNVFKHILDHLKSYGSIKCVYPSYIRSGDNPADAPSRAQYPN</sequence>
<name>A0A9W8MD70_9AGAR</name>
<comment type="caution">
    <text evidence="1">The sequence shown here is derived from an EMBL/GenBank/DDBJ whole genome shotgun (WGS) entry which is preliminary data.</text>
</comment>
<organism evidence="1 2">
    <name type="scientific">Candolleomyces eurysporus</name>
    <dbReference type="NCBI Taxonomy" id="2828524"/>
    <lineage>
        <taxon>Eukaryota</taxon>
        <taxon>Fungi</taxon>
        <taxon>Dikarya</taxon>
        <taxon>Basidiomycota</taxon>
        <taxon>Agaricomycotina</taxon>
        <taxon>Agaricomycetes</taxon>
        <taxon>Agaricomycetidae</taxon>
        <taxon>Agaricales</taxon>
        <taxon>Agaricineae</taxon>
        <taxon>Psathyrellaceae</taxon>
        <taxon>Candolleomyces</taxon>
    </lineage>
</organism>
<dbReference type="OrthoDB" id="2678913at2759"/>
<reference evidence="1" key="1">
    <citation type="submission" date="2022-06" db="EMBL/GenBank/DDBJ databases">
        <title>Genome Sequence of Candolleomyces eurysporus.</title>
        <authorList>
            <person name="Buettner E."/>
        </authorList>
    </citation>
    <scope>NUCLEOTIDE SEQUENCE</scope>
    <source>
        <strain evidence="1">VTCC 930004</strain>
    </source>
</reference>
<dbReference type="AlphaFoldDB" id="A0A9W8MD70"/>
<feature type="non-terminal residue" evidence="1">
    <location>
        <position position="137"/>
    </location>
</feature>
<gene>
    <name evidence="1" type="ORF">H1R20_g9445</name>
</gene>
<evidence type="ECO:0000313" key="2">
    <source>
        <dbReference type="Proteomes" id="UP001140091"/>
    </source>
</evidence>
<evidence type="ECO:0000313" key="1">
    <source>
        <dbReference type="EMBL" id="KAJ2927650.1"/>
    </source>
</evidence>
<proteinExistence type="predicted"/>